<comment type="similarity">
    <text evidence="1">Belongs to the EamA transporter family.</text>
</comment>
<dbReference type="InterPro" id="IPR037185">
    <property type="entry name" value="EmrE-like"/>
</dbReference>
<evidence type="ECO:0000256" key="1">
    <source>
        <dbReference type="ARBA" id="ARBA00007362"/>
    </source>
</evidence>
<feature type="transmembrane region" description="Helical" evidence="2">
    <location>
        <begin position="146"/>
        <end position="166"/>
    </location>
</feature>
<dbReference type="GO" id="GO:0016020">
    <property type="term" value="C:membrane"/>
    <property type="evidence" value="ECO:0007669"/>
    <property type="project" value="InterPro"/>
</dbReference>
<feature type="transmembrane region" description="Helical" evidence="2">
    <location>
        <begin position="91"/>
        <end position="112"/>
    </location>
</feature>
<feature type="transmembrane region" description="Helical" evidence="2">
    <location>
        <begin position="34"/>
        <end position="51"/>
    </location>
</feature>
<evidence type="ECO:0000256" key="2">
    <source>
        <dbReference type="SAM" id="Phobius"/>
    </source>
</evidence>
<reference evidence="4" key="1">
    <citation type="submission" date="2020-10" db="EMBL/GenBank/DDBJ databases">
        <authorList>
            <person name="Gilroy R."/>
        </authorList>
    </citation>
    <scope>NUCLEOTIDE SEQUENCE</scope>
    <source>
        <strain evidence="4">ChiBcec16-1751</strain>
    </source>
</reference>
<feature type="domain" description="EamA" evidence="3">
    <location>
        <begin position="148"/>
        <end position="275"/>
    </location>
</feature>
<feature type="transmembrane region" description="Helical" evidence="2">
    <location>
        <begin position="63"/>
        <end position="85"/>
    </location>
</feature>
<dbReference type="Proteomes" id="UP000886741">
    <property type="component" value="Unassembled WGS sequence"/>
</dbReference>
<feature type="transmembrane region" description="Helical" evidence="2">
    <location>
        <begin position="240"/>
        <end position="258"/>
    </location>
</feature>
<comment type="caution">
    <text evidence="4">The sequence shown here is derived from an EMBL/GenBank/DDBJ whole genome shotgun (WGS) entry which is preliminary data.</text>
</comment>
<evidence type="ECO:0000313" key="5">
    <source>
        <dbReference type="Proteomes" id="UP000886741"/>
    </source>
</evidence>
<feature type="transmembrane region" description="Helical" evidence="2">
    <location>
        <begin position="264"/>
        <end position="283"/>
    </location>
</feature>
<gene>
    <name evidence="4" type="ORF">IAA83_09110</name>
</gene>
<dbReference type="Pfam" id="PF00892">
    <property type="entry name" value="EamA"/>
    <property type="match status" value="2"/>
</dbReference>
<accession>A0A9D1JTS2</accession>
<dbReference type="EMBL" id="DVJJ01000141">
    <property type="protein sequence ID" value="HIS65511.1"/>
    <property type="molecule type" value="Genomic_DNA"/>
</dbReference>
<keyword evidence="2" id="KW-0812">Transmembrane</keyword>
<dbReference type="AlphaFoldDB" id="A0A9D1JTS2"/>
<feature type="transmembrane region" description="Helical" evidence="2">
    <location>
        <begin position="209"/>
        <end position="228"/>
    </location>
</feature>
<keyword evidence="2" id="KW-0472">Membrane</keyword>
<evidence type="ECO:0000259" key="3">
    <source>
        <dbReference type="Pfam" id="PF00892"/>
    </source>
</evidence>
<keyword evidence="2" id="KW-1133">Transmembrane helix</keyword>
<feature type="domain" description="EamA" evidence="3">
    <location>
        <begin position="9"/>
        <end position="135"/>
    </location>
</feature>
<proteinExistence type="inferred from homology"/>
<protein>
    <submittedName>
        <fullName evidence="4">EamA family transporter</fullName>
    </submittedName>
</protein>
<dbReference type="SUPFAM" id="SSF103481">
    <property type="entry name" value="Multidrug resistance efflux transporter EmrE"/>
    <property type="match status" value="2"/>
</dbReference>
<dbReference type="InterPro" id="IPR000620">
    <property type="entry name" value="EamA_dom"/>
</dbReference>
<organism evidence="4 5">
    <name type="scientific">Candidatus Avoscillospira avistercoris</name>
    <dbReference type="NCBI Taxonomy" id="2840707"/>
    <lineage>
        <taxon>Bacteria</taxon>
        <taxon>Bacillati</taxon>
        <taxon>Bacillota</taxon>
        <taxon>Clostridia</taxon>
        <taxon>Eubacteriales</taxon>
        <taxon>Oscillospiraceae</taxon>
        <taxon>Oscillospiraceae incertae sedis</taxon>
        <taxon>Candidatus Avoscillospira</taxon>
    </lineage>
</organism>
<evidence type="ECO:0000313" key="4">
    <source>
        <dbReference type="EMBL" id="HIS65511.1"/>
    </source>
</evidence>
<name>A0A9D1JTS2_9FIRM</name>
<reference evidence="4" key="2">
    <citation type="journal article" date="2021" name="PeerJ">
        <title>Extensive microbial diversity within the chicken gut microbiome revealed by metagenomics and culture.</title>
        <authorList>
            <person name="Gilroy R."/>
            <person name="Ravi A."/>
            <person name="Getino M."/>
            <person name="Pursley I."/>
            <person name="Horton D.L."/>
            <person name="Alikhan N.F."/>
            <person name="Baker D."/>
            <person name="Gharbi K."/>
            <person name="Hall N."/>
            <person name="Watson M."/>
            <person name="Adriaenssens E.M."/>
            <person name="Foster-Nyarko E."/>
            <person name="Jarju S."/>
            <person name="Secka A."/>
            <person name="Antonio M."/>
            <person name="Oren A."/>
            <person name="Chaudhuri R.R."/>
            <person name="La Ragione R."/>
            <person name="Hildebrand F."/>
            <person name="Pallen M.J."/>
        </authorList>
    </citation>
    <scope>NUCLEOTIDE SEQUENCE</scope>
    <source>
        <strain evidence="4">ChiBcec16-1751</strain>
    </source>
</reference>
<dbReference type="Gene3D" id="1.10.3730.20">
    <property type="match status" value="1"/>
</dbReference>
<feature type="transmembrane region" description="Helical" evidence="2">
    <location>
        <begin position="119"/>
        <end position="140"/>
    </location>
</feature>
<dbReference type="PANTHER" id="PTHR22911:SF102">
    <property type="entry name" value="MEMBRANE PROTEIN"/>
    <property type="match status" value="1"/>
</dbReference>
<feature type="transmembrane region" description="Helical" evidence="2">
    <location>
        <begin position="178"/>
        <end position="197"/>
    </location>
</feature>
<dbReference type="PANTHER" id="PTHR22911">
    <property type="entry name" value="ACYL-MALONYL CONDENSING ENZYME-RELATED"/>
    <property type="match status" value="1"/>
</dbReference>
<sequence>MLQPRTMNISAMVLFGTLSIFVRGVDLSSLETAFWRGLIALAVLSLLRLVTPRSETPPLSGRQKLIMVLTGMAVGLNWALLFTAYNYTSVAVATLAYYFAPVLVMVLSPLLFRERTTSWQLLCFFAATAGLVLVISGGATLTAGNLVGVGFGLGAACLYATVVLINKFCPGGTGLDRSIFQMAGSCLLLVVLVPLRGGFHLMECDVTSLVNLLIVGVVHTGLAYWLYFTSIRDLPGTQTAILSYIDPVVAIFVSTLFFQESVAVSQWVGAALILGFTGLYQVLSIRRPAPAK</sequence>